<dbReference type="RefSeq" id="WP_018374423.1">
    <property type="nucleotide sequence ID" value="NZ_LT906439.1"/>
</dbReference>
<dbReference type="OrthoDB" id="9804563at2"/>
<evidence type="ECO:0000313" key="3">
    <source>
        <dbReference type="Proteomes" id="UP000215185"/>
    </source>
</evidence>
<proteinExistence type="predicted"/>
<dbReference type="InterPro" id="IPR000086">
    <property type="entry name" value="NUDIX_hydrolase_dom"/>
</dbReference>
<evidence type="ECO:0000259" key="1">
    <source>
        <dbReference type="PROSITE" id="PS51462"/>
    </source>
</evidence>
<reference evidence="2 3" key="1">
    <citation type="submission" date="2017-06" db="EMBL/GenBank/DDBJ databases">
        <authorList>
            <consortium name="Pathogen Informatics"/>
        </authorList>
    </citation>
    <scope>NUCLEOTIDE SEQUENCE [LARGE SCALE GENOMIC DNA]</scope>
    <source>
        <strain evidence="2 3">NCTC13788</strain>
    </source>
</reference>
<dbReference type="Pfam" id="PF00293">
    <property type="entry name" value="NUDIX"/>
    <property type="match status" value="1"/>
</dbReference>
<protein>
    <submittedName>
        <fullName evidence="2">Putative phosphohydrolase</fullName>
        <ecNumber evidence="2">3.6.1.-</ecNumber>
    </submittedName>
</protein>
<organism evidence="2 3">
    <name type="scientific">Streptococcus merionis</name>
    <dbReference type="NCBI Taxonomy" id="400065"/>
    <lineage>
        <taxon>Bacteria</taxon>
        <taxon>Bacillati</taxon>
        <taxon>Bacillota</taxon>
        <taxon>Bacilli</taxon>
        <taxon>Lactobacillales</taxon>
        <taxon>Streptococcaceae</taxon>
        <taxon>Streptococcus</taxon>
    </lineage>
</organism>
<accession>A0A239STJ5</accession>
<dbReference type="InterPro" id="IPR015797">
    <property type="entry name" value="NUDIX_hydrolase-like_dom_sf"/>
</dbReference>
<gene>
    <name evidence="2" type="ORF">SAMEA4412692_01240</name>
</gene>
<dbReference type="SUPFAM" id="SSF55811">
    <property type="entry name" value="Nudix"/>
    <property type="match status" value="1"/>
</dbReference>
<dbReference type="GO" id="GO:0016787">
    <property type="term" value="F:hydrolase activity"/>
    <property type="evidence" value="ECO:0007669"/>
    <property type="project" value="UniProtKB-KW"/>
</dbReference>
<dbReference type="EC" id="3.6.1.-" evidence="2"/>
<dbReference type="Gene3D" id="3.90.79.10">
    <property type="entry name" value="Nucleoside Triphosphate Pyrophosphohydrolase"/>
    <property type="match status" value="1"/>
</dbReference>
<keyword evidence="2" id="KW-0378">Hydrolase</keyword>
<dbReference type="STRING" id="1123308.GCA_000380085_01880"/>
<dbReference type="PROSITE" id="PS51462">
    <property type="entry name" value="NUDIX"/>
    <property type="match status" value="1"/>
</dbReference>
<dbReference type="Proteomes" id="UP000215185">
    <property type="component" value="Chromosome 1"/>
</dbReference>
<dbReference type="eggNOG" id="COG0494">
    <property type="taxonomic scope" value="Bacteria"/>
</dbReference>
<sequence length="160" mass="18416">MTQTMREMTSIYLLHDRKILLLFRQGGRVVNNVWVAAAGGHLEPEELNHPYQGAIRELEEELGLTEDYLKEMALRYITLRSVNGEIRQNYFYFAQVRNTDSLNLISNEGQLQWFDLDQINQLDMPLSARLILKHYIEIGCETSALYGGLVHGDSATWAVQ</sequence>
<evidence type="ECO:0000313" key="2">
    <source>
        <dbReference type="EMBL" id="SNU88811.1"/>
    </source>
</evidence>
<name>A0A239STJ5_9STRE</name>
<dbReference type="EMBL" id="LT906439">
    <property type="protein sequence ID" value="SNU88811.1"/>
    <property type="molecule type" value="Genomic_DNA"/>
</dbReference>
<dbReference type="KEGG" id="smen:SAMEA4412692_1240"/>
<feature type="domain" description="Nudix hydrolase" evidence="1">
    <location>
        <begin position="4"/>
        <end position="136"/>
    </location>
</feature>
<keyword evidence="3" id="KW-1185">Reference proteome</keyword>
<dbReference type="AlphaFoldDB" id="A0A239STJ5"/>